<dbReference type="PROSITE" id="PS50096">
    <property type="entry name" value="IQ"/>
    <property type="match status" value="1"/>
</dbReference>
<dbReference type="SUPFAM" id="SSF52540">
    <property type="entry name" value="P-loop containing nucleoside triphosphate hydrolases"/>
    <property type="match status" value="1"/>
</dbReference>
<dbReference type="GO" id="GO:0016020">
    <property type="term" value="C:membrane"/>
    <property type="evidence" value="ECO:0007669"/>
    <property type="project" value="TreeGrafter"/>
</dbReference>
<dbReference type="PANTHER" id="PTHR13140">
    <property type="entry name" value="MYOSIN"/>
    <property type="match status" value="1"/>
</dbReference>
<gene>
    <name evidence="10" type="ORF">PXEA_LOCUS12460</name>
</gene>
<dbReference type="GO" id="GO:0005524">
    <property type="term" value="F:ATP binding"/>
    <property type="evidence" value="ECO:0007669"/>
    <property type="project" value="UniProtKB-KW"/>
</dbReference>
<dbReference type="GO" id="GO:0000146">
    <property type="term" value="F:microfilament motor activity"/>
    <property type="evidence" value="ECO:0007669"/>
    <property type="project" value="TreeGrafter"/>
</dbReference>
<dbReference type="PROSITE" id="PS51456">
    <property type="entry name" value="MYOSIN_MOTOR"/>
    <property type="match status" value="1"/>
</dbReference>
<dbReference type="InterPro" id="IPR027417">
    <property type="entry name" value="P-loop_NTPase"/>
</dbReference>
<dbReference type="Gene3D" id="1.20.5.4820">
    <property type="match status" value="1"/>
</dbReference>
<dbReference type="PANTHER" id="PTHR13140:SF857">
    <property type="entry name" value="MYOSIN-11"/>
    <property type="match status" value="1"/>
</dbReference>
<dbReference type="GO" id="GO:0005737">
    <property type="term" value="C:cytoplasm"/>
    <property type="evidence" value="ECO:0007669"/>
    <property type="project" value="TreeGrafter"/>
</dbReference>
<keyword evidence="6" id="KW-0505">Motor protein</keyword>
<name>A0A3S5AAG9_9PLAT</name>
<comment type="similarity">
    <text evidence="1 8">Belongs to the TRAFAC class myosin-kinesin ATPase superfamily. Myosin family.</text>
</comment>
<dbReference type="Proteomes" id="UP000784294">
    <property type="component" value="Unassembled WGS sequence"/>
</dbReference>
<accession>A0A3S5AAG9</accession>
<keyword evidence="4" id="KW-0175">Coiled coil</keyword>
<comment type="caution">
    <text evidence="8">Lacks conserved residue(s) required for the propagation of feature annotation.</text>
</comment>
<dbReference type="OrthoDB" id="312459at2759"/>
<dbReference type="EMBL" id="CAAALY010039696">
    <property type="protein sequence ID" value="VEL19020.1"/>
    <property type="molecule type" value="Genomic_DNA"/>
</dbReference>
<organism evidence="10 11">
    <name type="scientific">Protopolystoma xenopodis</name>
    <dbReference type="NCBI Taxonomy" id="117903"/>
    <lineage>
        <taxon>Eukaryota</taxon>
        <taxon>Metazoa</taxon>
        <taxon>Spiralia</taxon>
        <taxon>Lophotrochozoa</taxon>
        <taxon>Platyhelminthes</taxon>
        <taxon>Monogenea</taxon>
        <taxon>Polyopisthocotylea</taxon>
        <taxon>Polystomatidea</taxon>
        <taxon>Polystomatidae</taxon>
        <taxon>Protopolystoma</taxon>
    </lineage>
</organism>
<evidence type="ECO:0000256" key="1">
    <source>
        <dbReference type="ARBA" id="ARBA00008314"/>
    </source>
</evidence>
<keyword evidence="7 8" id="KW-0009">Actin-binding</keyword>
<evidence type="ECO:0000259" key="9">
    <source>
        <dbReference type="PROSITE" id="PS51456"/>
    </source>
</evidence>
<sequence>MSHNNKKQRKTCVVDAQLVLHQLRCNGVLEGIRICRKGFPNRMIYSEFKQRYSILAPNVIPDGFVDGKHVTEKILGATALDPTAYQCGNTKIFFKAGTLAVLEDMRDEKLNSLISLFQAQIRGYLMRRQYKKLQDQR</sequence>
<proteinExistence type="inferred from homology"/>
<evidence type="ECO:0000313" key="10">
    <source>
        <dbReference type="EMBL" id="VEL19020.1"/>
    </source>
</evidence>
<evidence type="ECO:0000256" key="4">
    <source>
        <dbReference type="ARBA" id="ARBA00023054"/>
    </source>
</evidence>
<evidence type="ECO:0000256" key="2">
    <source>
        <dbReference type="ARBA" id="ARBA00022741"/>
    </source>
</evidence>
<evidence type="ECO:0000256" key="5">
    <source>
        <dbReference type="ARBA" id="ARBA00023123"/>
    </source>
</evidence>
<dbReference type="InterPro" id="IPR000048">
    <property type="entry name" value="IQ_motif_EF-hand-BS"/>
</dbReference>
<protein>
    <recommendedName>
        <fullName evidence="9">Myosin motor domain-containing protein</fullName>
    </recommendedName>
</protein>
<dbReference type="Pfam" id="PF00612">
    <property type="entry name" value="IQ"/>
    <property type="match status" value="1"/>
</dbReference>
<dbReference type="GO" id="GO:0051015">
    <property type="term" value="F:actin filament binding"/>
    <property type="evidence" value="ECO:0007669"/>
    <property type="project" value="TreeGrafter"/>
</dbReference>
<dbReference type="AlphaFoldDB" id="A0A3S5AAG9"/>
<dbReference type="Pfam" id="PF00063">
    <property type="entry name" value="Myosin_head"/>
    <property type="match status" value="1"/>
</dbReference>
<evidence type="ECO:0000256" key="6">
    <source>
        <dbReference type="ARBA" id="ARBA00023175"/>
    </source>
</evidence>
<comment type="caution">
    <text evidence="10">The sequence shown here is derived from an EMBL/GenBank/DDBJ whole genome shotgun (WGS) entry which is preliminary data.</text>
</comment>
<feature type="domain" description="Myosin motor" evidence="9">
    <location>
        <begin position="1"/>
        <end position="107"/>
    </location>
</feature>
<keyword evidence="2" id="KW-0547">Nucleotide-binding</keyword>
<evidence type="ECO:0000256" key="8">
    <source>
        <dbReference type="PROSITE-ProRule" id="PRU00782"/>
    </source>
</evidence>
<keyword evidence="5 8" id="KW-0518">Myosin</keyword>
<evidence type="ECO:0000256" key="7">
    <source>
        <dbReference type="ARBA" id="ARBA00023203"/>
    </source>
</evidence>
<evidence type="ECO:0000256" key="3">
    <source>
        <dbReference type="ARBA" id="ARBA00022840"/>
    </source>
</evidence>
<keyword evidence="3" id="KW-0067">ATP-binding</keyword>
<reference evidence="10" key="1">
    <citation type="submission" date="2018-11" db="EMBL/GenBank/DDBJ databases">
        <authorList>
            <consortium name="Pathogen Informatics"/>
        </authorList>
    </citation>
    <scope>NUCLEOTIDE SEQUENCE</scope>
</reference>
<dbReference type="GO" id="GO:0016459">
    <property type="term" value="C:myosin complex"/>
    <property type="evidence" value="ECO:0007669"/>
    <property type="project" value="UniProtKB-KW"/>
</dbReference>
<keyword evidence="11" id="KW-1185">Reference proteome</keyword>
<dbReference type="InterPro" id="IPR001609">
    <property type="entry name" value="Myosin_head_motor_dom-like"/>
</dbReference>
<dbReference type="Gene3D" id="3.40.850.10">
    <property type="entry name" value="Kinesin motor domain"/>
    <property type="match status" value="1"/>
</dbReference>
<dbReference type="InterPro" id="IPR036961">
    <property type="entry name" value="Kinesin_motor_dom_sf"/>
</dbReference>
<dbReference type="SMART" id="SM00015">
    <property type="entry name" value="IQ"/>
    <property type="match status" value="1"/>
</dbReference>
<dbReference type="GO" id="GO:0007015">
    <property type="term" value="P:actin filament organization"/>
    <property type="evidence" value="ECO:0007669"/>
    <property type="project" value="TreeGrafter"/>
</dbReference>
<evidence type="ECO:0000313" key="11">
    <source>
        <dbReference type="Proteomes" id="UP000784294"/>
    </source>
</evidence>